<evidence type="ECO:0000259" key="5">
    <source>
        <dbReference type="PROSITE" id="PS50021"/>
    </source>
</evidence>
<evidence type="ECO:0000313" key="6">
    <source>
        <dbReference type="EMBL" id="KAK9685514.1"/>
    </source>
</evidence>
<sequence length="803" mass="89263">MVRTKLSSVTFVVVFTIIVYFTLGELKWEIMPQKEEDDELNISESRRKLKGFMCTSMDSASHYSSCKNENSIIEPLKNSSENDNKIQGGRCQLMLSNLSKNRFSELPDEITAFPFLERLHCYHNGIRYIPEAVSNLQCLSYLDLSRNQLTALPREICLLPIQILLVANNRLTCLPDELCKMQKLTELDTSCNQLTHLPPRMGDLRLLQSLVLRNNLLLCVPLELTYLKLVRLDLRANRIGSLPVEMRNMTSIIELLVDDNPLTSPPASLCKRGRVHIYKYLEIEAIKLGHKVGLSGTGTLGRKTRRSGGSSSNSPSLHLSERLKQKRQNVDSGYSTSSDGFDKRWSQEIGDASDKHWSSTPIPIRASEINGVHSNNSTPSTISPGLDNTFEDDGSRPNISSDICDSKKEDRTGNSVRVVPCTTETANLSNGSTSDEKSRVFQQIQTYKEYKEALKQQRAQDVPSIYRTKEPEDQPYKTEPNTPTYHGSPSRSALATSKSDPTPLNSSFGSPKHIYDDSSASPKKPIQKVTPSRTVQLPPVLNGNNIECNTNGTTKYIQDYVKPSSPVKGSTGIMSHDNVPPSNSIPTSPLINGKPGSPRMYGNNYTNTNCNKNVNGVKANRTISWNQDVPKDKMSFTMRREIDKAKEETDLINQLRTIIETRLKMALPEDLAPALTDGVVLCHLANHIKPRSVASIHVPSPAVPKLTMARCRRNVDNFIEACRKIGVDEGRLCSSLDVTENLSGRGLPRLLSTVEALCCQVKPSDGSTVLRRVQGPYDTIVSLVLLAIFVLTVVLLIVYPPPD</sequence>
<dbReference type="GO" id="GO:0005737">
    <property type="term" value="C:cytoplasm"/>
    <property type="evidence" value="ECO:0007669"/>
    <property type="project" value="TreeGrafter"/>
</dbReference>
<feature type="compositionally biased region" description="Polar residues" evidence="3">
    <location>
        <begin position="372"/>
        <end position="383"/>
    </location>
</feature>
<dbReference type="InterPro" id="IPR001611">
    <property type="entry name" value="Leu-rich_rpt"/>
</dbReference>
<dbReference type="PANTHER" id="PTHR48051:SF21">
    <property type="entry name" value="CALPONIN-HOMOLOGY (CH) DOMAIN-CONTAINING PROTEIN"/>
    <property type="match status" value="1"/>
</dbReference>
<dbReference type="AlphaFoldDB" id="A0AAW1I993"/>
<dbReference type="InterPro" id="IPR050216">
    <property type="entry name" value="LRR_domain-containing"/>
</dbReference>
<dbReference type="CDD" id="cd21205">
    <property type="entry name" value="CH_LRCH"/>
    <property type="match status" value="1"/>
</dbReference>
<dbReference type="PROSITE" id="PS50021">
    <property type="entry name" value="CH"/>
    <property type="match status" value="1"/>
</dbReference>
<feature type="compositionally biased region" description="Polar residues" evidence="3">
    <location>
        <begin position="330"/>
        <end position="339"/>
    </location>
</feature>
<reference evidence="6 7" key="1">
    <citation type="journal article" date="2024" name="BMC Genomics">
        <title>De novo assembly and annotation of Popillia japonica's genome with initial clues to its potential as an invasive pest.</title>
        <authorList>
            <person name="Cucini C."/>
            <person name="Boschi S."/>
            <person name="Funari R."/>
            <person name="Cardaioli E."/>
            <person name="Iannotti N."/>
            <person name="Marturano G."/>
            <person name="Paoli F."/>
            <person name="Bruttini M."/>
            <person name="Carapelli A."/>
            <person name="Frati F."/>
            <person name="Nardi F."/>
        </authorList>
    </citation>
    <scope>NUCLEOTIDE SEQUENCE [LARGE SCALE GENOMIC DNA]</scope>
    <source>
        <strain evidence="6">DMR45628</strain>
    </source>
</reference>
<dbReference type="Gene3D" id="1.10.418.10">
    <property type="entry name" value="Calponin-like domain"/>
    <property type="match status" value="1"/>
</dbReference>
<name>A0AAW1I993_POPJA</name>
<keyword evidence="1" id="KW-0433">Leucine-rich repeat</keyword>
<evidence type="ECO:0000256" key="1">
    <source>
        <dbReference type="ARBA" id="ARBA00022614"/>
    </source>
</evidence>
<dbReference type="SUPFAM" id="SSF52058">
    <property type="entry name" value="L domain-like"/>
    <property type="match status" value="1"/>
</dbReference>
<feature type="compositionally biased region" description="Low complexity" evidence="3">
    <location>
        <begin position="307"/>
        <end position="318"/>
    </location>
</feature>
<accession>A0AAW1I993</accession>
<evidence type="ECO:0000256" key="3">
    <source>
        <dbReference type="SAM" id="MobiDB-lite"/>
    </source>
</evidence>
<keyword evidence="4" id="KW-1133">Transmembrane helix</keyword>
<keyword evidence="2" id="KW-0677">Repeat</keyword>
<dbReference type="InterPro" id="IPR036872">
    <property type="entry name" value="CH_dom_sf"/>
</dbReference>
<dbReference type="Proteomes" id="UP001458880">
    <property type="component" value="Unassembled WGS sequence"/>
</dbReference>
<dbReference type="Pfam" id="PF00307">
    <property type="entry name" value="CH"/>
    <property type="match status" value="1"/>
</dbReference>
<keyword evidence="4" id="KW-0472">Membrane</keyword>
<feature type="region of interest" description="Disordered" evidence="3">
    <location>
        <begin position="297"/>
        <end position="344"/>
    </location>
</feature>
<dbReference type="InterPro" id="IPR032675">
    <property type="entry name" value="LRR_dom_sf"/>
</dbReference>
<evidence type="ECO:0000256" key="4">
    <source>
        <dbReference type="SAM" id="Phobius"/>
    </source>
</evidence>
<feature type="region of interest" description="Disordered" evidence="3">
    <location>
        <begin position="368"/>
        <end position="418"/>
    </location>
</feature>
<feature type="compositionally biased region" description="Polar residues" evidence="3">
    <location>
        <begin position="580"/>
        <end position="590"/>
    </location>
</feature>
<comment type="caution">
    <text evidence="6">The sequence shown here is derived from an EMBL/GenBank/DDBJ whole genome shotgun (WGS) entry which is preliminary data.</text>
</comment>
<dbReference type="SMART" id="SM00033">
    <property type="entry name" value="CH"/>
    <property type="match status" value="1"/>
</dbReference>
<feature type="region of interest" description="Disordered" evidence="3">
    <location>
        <begin position="567"/>
        <end position="594"/>
    </location>
</feature>
<dbReference type="PANTHER" id="PTHR48051">
    <property type="match status" value="1"/>
</dbReference>
<protein>
    <submittedName>
        <fullName evidence="6">Calponin homology (CH) domain</fullName>
    </submittedName>
</protein>
<dbReference type="SUPFAM" id="SSF47576">
    <property type="entry name" value="Calponin-homology domain, CH-domain"/>
    <property type="match status" value="1"/>
</dbReference>
<dbReference type="InterPro" id="IPR003591">
    <property type="entry name" value="Leu-rich_rpt_typical-subtyp"/>
</dbReference>
<feature type="region of interest" description="Disordered" evidence="3">
    <location>
        <begin position="455"/>
        <end position="543"/>
    </location>
</feature>
<feature type="compositionally biased region" description="Polar residues" evidence="3">
    <location>
        <begin position="479"/>
        <end position="509"/>
    </location>
</feature>
<dbReference type="Pfam" id="PF13855">
    <property type="entry name" value="LRR_8"/>
    <property type="match status" value="1"/>
</dbReference>
<feature type="compositionally biased region" description="Basic and acidic residues" evidence="3">
    <location>
        <begin position="467"/>
        <end position="476"/>
    </location>
</feature>
<feature type="transmembrane region" description="Helical" evidence="4">
    <location>
        <begin position="6"/>
        <end position="23"/>
    </location>
</feature>
<gene>
    <name evidence="6" type="ORF">QE152_g37983</name>
</gene>
<feature type="domain" description="Calponin-homology (CH)" evidence="5">
    <location>
        <begin position="645"/>
        <end position="762"/>
    </location>
</feature>
<dbReference type="PROSITE" id="PS51450">
    <property type="entry name" value="LRR"/>
    <property type="match status" value="1"/>
</dbReference>
<proteinExistence type="predicted"/>
<dbReference type="InterPro" id="IPR001715">
    <property type="entry name" value="CH_dom"/>
</dbReference>
<feature type="transmembrane region" description="Helical" evidence="4">
    <location>
        <begin position="780"/>
        <end position="799"/>
    </location>
</feature>
<dbReference type="SMART" id="SM00369">
    <property type="entry name" value="LRR_TYP"/>
    <property type="match status" value="3"/>
</dbReference>
<organism evidence="6 7">
    <name type="scientific">Popillia japonica</name>
    <name type="common">Japanese beetle</name>
    <dbReference type="NCBI Taxonomy" id="7064"/>
    <lineage>
        <taxon>Eukaryota</taxon>
        <taxon>Metazoa</taxon>
        <taxon>Ecdysozoa</taxon>
        <taxon>Arthropoda</taxon>
        <taxon>Hexapoda</taxon>
        <taxon>Insecta</taxon>
        <taxon>Pterygota</taxon>
        <taxon>Neoptera</taxon>
        <taxon>Endopterygota</taxon>
        <taxon>Coleoptera</taxon>
        <taxon>Polyphaga</taxon>
        <taxon>Scarabaeiformia</taxon>
        <taxon>Scarabaeidae</taxon>
        <taxon>Rutelinae</taxon>
        <taxon>Popillia</taxon>
    </lineage>
</organism>
<evidence type="ECO:0000313" key="7">
    <source>
        <dbReference type="Proteomes" id="UP001458880"/>
    </source>
</evidence>
<evidence type="ECO:0000256" key="2">
    <source>
        <dbReference type="ARBA" id="ARBA00022737"/>
    </source>
</evidence>
<keyword evidence="4" id="KW-0812">Transmembrane</keyword>
<dbReference type="EMBL" id="JASPKY010000773">
    <property type="protein sequence ID" value="KAK9685514.1"/>
    <property type="molecule type" value="Genomic_DNA"/>
</dbReference>
<keyword evidence="7" id="KW-1185">Reference proteome</keyword>
<dbReference type="Gene3D" id="3.80.10.10">
    <property type="entry name" value="Ribonuclease Inhibitor"/>
    <property type="match status" value="1"/>
</dbReference>